<comment type="caution">
    <text evidence="2">The sequence shown here is derived from an EMBL/GenBank/DDBJ whole genome shotgun (WGS) entry which is preliminary data.</text>
</comment>
<proteinExistence type="predicted"/>
<keyword evidence="1" id="KW-1133">Transmembrane helix</keyword>
<evidence type="ECO:0000313" key="2">
    <source>
        <dbReference type="EMBL" id="MDN7242775.1"/>
    </source>
</evidence>
<feature type="transmembrane region" description="Helical" evidence="1">
    <location>
        <begin position="12"/>
        <end position="36"/>
    </location>
</feature>
<feature type="transmembrane region" description="Helical" evidence="1">
    <location>
        <begin position="113"/>
        <end position="130"/>
    </location>
</feature>
<name>A0ABT8N4G5_9BACL</name>
<keyword evidence="3" id="KW-1185">Reference proteome</keyword>
<reference evidence="2 3" key="1">
    <citation type="submission" date="2023-06" db="EMBL/GenBank/DDBJ databases">
        <title>Novel species in genus Planococcus.</title>
        <authorList>
            <person name="Ning S."/>
        </authorList>
    </citation>
    <scope>NUCLEOTIDE SEQUENCE [LARGE SCALE GENOMIC DNA]</scope>
    <source>
        <strain evidence="2 3">N028</strain>
    </source>
</reference>
<evidence type="ECO:0000256" key="1">
    <source>
        <dbReference type="SAM" id="Phobius"/>
    </source>
</evidence>
<dbReference type="EMBL" id="JAUJWV010000002">
    <property type="protein sequence ID" value="MDN7242775.1"/>
    <property type="molecule type" value="Genomic_DNA"/>
</dbReference>
<organism evidence="2 3">
    <name type="scientific">Planococcus shixiaomingii</name>
    <dbReference type="NCBI Taxonomy" id="3058393"/>
    <lineage>
        <taxon>Bacteria</taxon>
        <taxon>Bacillati</taxon>
        <taxon>Bacillota</taxon>
        <taxon>Bacilli</taxon>
        <taxon>Bacillales</taxon>
        <taxon>Caryophanaceae</taxon>
        <taxon>Planococcus</taxon>
    </lineage>
</organism>
<sequence length="134" mass="14863">MAETLRKIELKTAAYMALLFYSLTILLHVFIISGIIPVGWVNGGRSESIAEQLPISIFNTIIAIIGGLFTLTIIGFTSSKFKRTITVICWIFVGLWSIGFLQQLLGTTFEKTVCSLLLLLGVISNLRIAIEKRK</sequence>
<keyword evidence="1" id="KW-0812">Transmembrane</keyword>
<accession>A0ABT8N4G5</accession>
<keyword evidence="1" id="KW-0472">Membrane</keyword>
<protein>
    <submittedName>
        <fullName evidence="2">Uncharacterized protein</fullName>
    </submittedName>
</protein>
<feature type="transmembrane region" description="Helical" evidence="1">
    <location>
        <begin position="84"/>
        <end position="101"/>
    </location>
</feature>
<evidence type="ECO:0000313" key="3">
    <source>
        <dbReference type="Proteomes" id="UP001172055"/>
    </source>
</evidence>
<dbReference type="RefSeq" id="WP_301724333.1">
    <property type="nucleotide sequence ID" value="NZ_JAUJWV010000002.1"/>
</dbReference>
<dbReference type="Proteomes" id="UP001172055">
    <property type="component" value="Unassembled WGS sequence"/>
</dbReference>
<gene>
    <name evidence="2" type="ORF">QWY14_13255</name>
</gene>
<feature type="transmembrane region" description="Helical" evidence="1">
    <location>
        <begin position="56"/>
        <end position="77"/>
    </location>
</feature>